<protein>
    <submittedName>
        <fullName evidence="1">Uncharacterized protein</fullName>
    </submittedName>
</protein>
<evidence type="ECO:0000313" key="1">
    <source>
        <dbReference type="EMBL" id="TCV06060.1"/>
    </source>
</evidence>
<organism evidence="1 2">
    <name type="scientific">Sphingobacterium alimentarium</name>
    <dbReference type="NCBI Taxonomy" id="797292"/>
    <lineage>
        <taxon>Bacteria</taxon>
        <taxon>Pseudomonadati</taxon>
        <taxon>Bacteroidota</taxon>
        <taxon>Sphingobacteriia</taxon>
        <taxon>Sphingobacteriales</taxon>
        <taxon>Sphingobacteriaceae</taxon>
        <taxon>Sphingobacterium</taxon>
    </lineage>
</organism>
<gene>
    <name evidence="1" type="ORF">EDC17_106616</name>
</gene>
<name>A0A4R3VP72_9SPHI</name>
<reference evidence="1 2" key="1">
    <citation type="submission" date="2019-03" db="EMBL/GenBank/DDBJ databases">
        <title>Genomic Encyclopedia of Type Strains, Phase IV (KMG-IV): sequencing the most valuable type-strain genomes for metagenomic binning, comparative biology and taxonomic classification.</title>
        <authorList>
            <person name="Goeker M."/>
        </authorList>
    </citation>
    <scope>NUCLEOTIDE SEQUENCE [LARGE SCALE GENOMIC DNA]</scope>
    <source>
        <strain evidence="1 2">DSM 22362</strain>
    </source>
</reference>
<sequence>MKEYYRLSKNNKQEIAENLIDILVKNVPPTKDTRIFIGKWILTDRSEKFKAYYDVWELVLANYYPESRPILFRAISRKSKSEYIASFTGSAYTAEKFSNDNGYWIVCDTKDTLMPEEPKHRKGNYRNTFYPLSEVLQKAKNNGGWGFSDRLLRNYSGENEYIMKIDFSVMQLLKFIK</sequence>
<keyword evidence="2" id="KW-1185">Reference proteome</keyword>
<dbReference type="EMBL" id="SMBZ01000066">
    <property type="protein sequence ID" value="TCV06060.1"/>
    <property type="molecule type" value="Genomic_DNA"/>
</dbReference>
<dbReference type="RefSeq" id="WP_207895788.1">
    <property type="nucleotide sequence ID" value="NZ_SMBZ01000066.1"/>
</dbReference>
<accession>A0A4R3VP72</accession>
<evidence type="ECO:0000313" key="2">
    <source>
        <dbReference type="Proteomes" id="UP000295197"/>
    </source>
</evidence>
<dbReference type="Proteomes" id="UP000295197">
    <property type="component" value="Unassembled WGS sequence"/>
</dbReference>
<comment type="caution">
    <text evidence="1">The sequence shown here is derived from an EMBL/GenBank/DDBJ whole genome shotgun (WGS) entry which is preliminary data.</text>
</comment>
<dbReference type="AlphaFoldDB" id="A0A4R3VP72"/>
<proteinExistence type="predicted"/>